<reference evidence="1 2" key="1">
    <citation type="submission" date="2016-10" db="EMBL/GenBank/DDBJ databases">
        <authorList>
            <person name="Varghese N."/>
            <person name="Submissions S."/>
        </authorList>
    </citation>
    <scope>NUCLEOTIDE SEQUENCE [LARGE SCALE GENOMIC DNA]</scope>
    <source>
        <strain evidence="1 2">PDC82</strain>
    </source>
</reference>
<dbReference type="AlphaFoldDB" id="A0A7Z7BGK2"/>
<proteinExistence type="predicted"/>
<dbReference type="Proteomes" id="UP000198917">
    <property type="component" value="Unassembled WGS sequence"/>
</dbReference>
<evidence type="ECO:0000313" key="1">
    <source>
        <dbReference type="EMBL" id="SDJ19091.1"/>
    </source>
</evidence>
<accession>A0A7Z7BGK2</accession>
<name>A0A7Z7BGK2_9HYPH</name>
<organism evidence="1 2">
    <name type="scientific">Agrobacterium fabrum</name>
    <dbReference type="NCBI Taxonomy" id="1176649"/>
    <lineage>
        <taxon>Bacteria</taxon>
        <taxon>Pseudomonadati</taxon>
        <taxon>Pseudomonadota</taxon>
        <taxon>Alphaproteobacteria</taxon>
        <taxon>Hyphomicrobiales</taxon>
        <taxon>Rhizobiaceae</taxon>
        <taxon>Rhizobium/Agrobacterium group</taxon>
        <taxon>Agrobacterium</taxon>
        <taxon>Agrobacterium tumefaciens complex</taxon>
    </lineage>
</organism>
<dbReference type="EMBL" id="FNEW01000001">
    <property type="protein sequence ID" value="SDJ19091.1"/>
    <property type="molecule type" value="Genomic_DNA"/>
</dbReference>
<gene>
    <name evidence="1" type="ORF">SAMN05428983_0560</name>
</gene>
<protein>
    <submittedName>
        <fullName evidence="1">Uncharacterized protein</fullName>
    </submittedName>
</protein>
<dbReference type="RefSeq" id="WP_092731605.1">
    <property type="nucleotide sequence ID" value="NZ_FNEW01000001.1"/>
</dbReference>
<evidence type="ECO:0000313" key="2">
    <source>
        <dbReference type="Proteomes" id="UP000198917"/>
    </source>
</evidence>
<comment type="caution">
    <text evidence="1">The sequence shown here is derived from an EMBL/GenBank/DDBJ whole genome shotgun (WGS) entry which is preliminary data.</text>
</comment>
<sequence>MYDAQLPPVSNRADWIETIELVDDDTEEILTDLSDVTIVIEVRDPDFCRCLSGTTEDGHVTFAGFGVIQWVFTRQEMTQLCAGTYEIGITVKRDGITEQELIGSIPVIDGVVRR</sequence>